<dbReference type="PANTHER" id="PTHR37577:SF1">
    <property type="entry name" value="INTEGRAL MEMBRANE PROTEIN"/>
    <property type="match status" value="1"/>
</dbReference>
<accession>A0AA40D882</accession>
<organism evidence="2 3">
    <name type="scientific">Cercophora samala</name>
    <dbReference type="NCBI Taxonomy" id="330535"/>
    <lineage>
        <taxon>Eukaryota</taxon>
        <taxon>Fungi</taxon>
        <taxon>Dikarya</taxon>
        <taxon>Ascomycota</taxon>
        <taxon>Pezizomycotina</taxon>
        <taxon>Sordariomycetes</taxon>
        <taxon>Sordariomycetidae</taxon>
        <taxon>Sordariales</taxon>
        <taxon>Lasiosphaeriaceae</taxon>
        <taxon>Cercophora</taxon>
    </lineage>
</organism>
<evidence type="ECO:0000313" key="2">
    <source>
        <dbReference type="EMBL" id="KAK0666892.1"/>
    </source>
</evidence>
<evidence type="ECO:0000256" key="1">
    <source>
        <dbReference type="SAM" id="Phobius"/>
    </source>
</evidence>
<feature type="transmembrane region" description="Helical" evidence="1">
    <location>
        <begin position="288"/>
        <end position="305"/>
    </location>
</feature>
<sequence>MASPTCSQDGVQHTFLQWVPYFLSSSYETNLQHDCCLLGVDLSTSCSVNFFSNNTVDSYGNVTRGHFEANPDIAGYGVWASLGTALFVNIVAILFVAREWTYSLQGKKAKSLPTTNKNIIKGHHSSLTQKGKDTAKGFYSFLKSWTKELFRVTIDAQLVLAFSYALNFGLESKCSLSAYHYNFAVDTIILSLSCVTLSVYVLDDFWRSRWIGCLRTLASIIIFAFLCRYLYYQTERNTSPELMLLPVSDRSDSSLLLPMACFLDPDLDPFVSLTSEQNNAIGGPGPKITPACVFCYLLAIGYVVAHLEKFWYRNKPNHRQNTTLTTVFVVFCSVPCFVSYAHITILRDWVDKSGWMEVANGGGSPEKEIRSIGQIMPLATIFWILAISLDAGKLARKNMGS</sequence>
<dbReference type="AlphaFoldDB" id="A0AA40D882"/>
<feature type="transmembrane region" description="Helical" evidence="1">
    <location>
        <begin position="149"/>
        <end position="166"/>
    </location>
</feature>
<keyword evidence="1" id="KW-0812">Transmembrane</keyword>
<gene>
    <name evidence="2" type="ORF">QBC41DRAFT_255161</name>
</gene>
<evidence type="ECO:0000313" key="3">
    <source>
        <dbReference type="Proteomes" id="UP001174997"/>
    </source>
</evidence>
<keyword evidence="1" id="KW-1133">Transmembrane helix</keyword>
<feature type="transmembrane region" description="Helical" evidence="1">
    <location>
        <begin position="178"/>
        <end position="202"/>
    </location>
</feature>
<reference evidence="2" key="1">
    <citation type="submission" date="2023-06" db="EMBL/GenBank/DDBJ databases">
        <title>Genome-scale phylogeny and comparative genomics of the fungal order Sordariales.</title>
        <authorList>
            <consortium name="Lawrence Berkeley National Laboratory"/>
            <person name="Hensen N."/>
            <person name="Bonometti L."/>
            <person name="Westerberg I."/>
            <person name="Brannstrom I.O."/>
            <person name="Guillou S."/>
            <person name="Cros-Aarteil S."/>
            <person name="Calhoun S."/>
            <person name="Haridas S."/>
            <person name="Kuo A."/>
            <person name="Mondo S."/>
            <person name="Pangilinan J."/>
            <person name="Riley R."/>
            <person name="Labutti K."/>
            <person name="Andreopoulos B."/>
            <person name="Lipzen A."/>
            <person name="Chen C."/>
            <person name="Yanf M."/>
            <person name="Daum C."/>
            <person name="Ng V."/>
            <person name="Clum A."/>
            <person name="Steindorff A."/>
            <person name="Ohm R."/>
            <person name="Martin F."/>
            <person name="Silar P."/>
            <person name="Natvig D."/>
            <person name="Lalanne C."/>
            <person name="Gautier V."/>
            <person name="Ament-Velasquez S.L."/>
            <person name="Kruys A."/>
            <person name="Hutchinson M.I."/>
            <person name="Powell A.J."/>
            <person name="Barry K."/>
            <person name="Miller A.N."/>
            <person name="Grigoriev I.V."/>
            <person name="Debuchy R."/>
            <person name="Gladieux P."/>
            <person name="Thoren M.H."/>
            <person name="Johannesson H."/>
        </authorList>
    </citation>
    <scope>NUCLEOTIDE SEQUENCE</scope>
    <source>
        <strain evidence="2">CBS 307.81</strain>
    </source>
</reference>
<feature type="transmembrane region" description="Helical" evidence="1">
    <location>
        <begin position="371"/>
        <end position="389"/>
    </location>
</feature>
<keyword evidence="1" id="KW-0472">Membrane</keyword>
<feature type="transmembrane region" description="Helical" evidence="1">
    <location>
        <begin position="76"/>
        <end position="97"/>
    </location>
</feature>
<name>A0AA40D882_9PEZI</name>
<protein>
    <submittedName>
        <fullName evidence="2">Uncharacterized protein</fullName>
    </submittedName>
</protein>
<comment type="caution">
    <text evidence="2">The sequence shown here is derived from an EMBL/GenBank/DDBJ whole genome shotgun (WGS) entry which is preliminary data.</text>
</comment>
<proteinExistence type="predicted"/>
<dbReference type="InterPro" id="IPR053018">
    <property type="entry name" value="Elsinochrome_Biosynth-Asso"/>
</dbReference>
<dbReference type="Proteomes" id="UP001174997">
    <property type="component" value="Unassembled WGS sequence"/>
</dbReference>
<feature type="transmembrane region" description="Helical" evidence="1">
    <location>
        <begin position="214"/>
        <end position="232"/>
    </location>
</feature>
<keyword evidence="3" id="KW-1185">Reference proteome</keyword>
<dbReference type="PANTHER" id="PTHR37577">
    <property type="entry name" value="INTEGRAL MEMBRANE PROTEIN"/>
    <property type="match status" value="1"/>
</dbReference>
<dbReference type="EMBL" id="JAULSY010000080">
    <property type="protein sequence ID" value="KAK0666892.1"/>
    <property type="molecule type" value="Genomic_DNA"/>
</dbReference>
<feature type="transmembrane region" description="Helical" evidence="1">
    <location>
        <begin position="326"/>
        <end position="346"/>
    </location>
</feature>